<proteinExistence type="predicted"/>
<accession>A0A0C9Z1V5</accession>
<reference evidence="1 2" key="1">
    <citation type="submission" date="2014-04" db="EMBL/GenBank/DDBJ databases">
        <authorList>
            <consortium name="DOE Joint Genome Institute"/>
            <person name="Kuo A."/>
            <person name="Kohler A."/>
            <person name="Costa M.D."/>
            <person name="Nagy L.G."/>
            <person name="Floudas D."/>
            <person name="Copeland A."/>
            <person name="Barry K.W."/>
            <person name="Cichocki N."/>
            <person name="Veneault-Fourrey C."/>
            <person name="LaButti K."/>
            <person name="Lindquist E.A."/>
            <person name="Lipzen A."/>
            <person name="Lundell T."/>
            <person name="Morin E."/>
            <person name="Murat C."/>
            <person name="Sun H."/>
            <person name="Tunlid A."/>
            <person name="Henrissat B."/>
            <person name="Grigoriev I.V."/>
            <person name="Hibbett D.S."/>
            <person name="Martin F."/>
            <person name="Nordberg H.P."/>
            <person name="Cantor M.N."/>
            <person name="Hua S.X."/>
        </authorList>
    </citation>
    <scope>NUCLEOTIDE SEQUENCE [LARGE SCALE GENOMIC DNA]</scope>
    <source>
        <strain evidence="1 2">441</strain>
    </source>
</reference>
<sequence length="61" mass="7017">MAWNVKIILNGRVHIAEVWYFARLIIRAENDHSNPDEDLNTPDPLHQGGFDVLVFPVNYGK</sequence>
<dbReference type="HOGENOM" id="CLU_2923535_0_0_1"/>
<name>A0A0C9Z1V5_9AGAM</name>
<dbReference type="Proteomes" id="UP000054018">
    <property type="component" value="Unassembled WGS sequence"/>
</dbReference>
<organism evidence="1 2">
    <name type="scientific">Pisolithus microcarpus 441</name>
    <dbReference type="NCBI Taxonomy" id="765257"/>
    <lineage>
        <taxon>Eukaryota</taxon>
        <taxon>Fungi</taxon>
        <taxon>Dikarya</taxon>
        <taxon>Basidiomycota</taxon>
        <taxon>Agaricomycotina</taxon>
        <taxon>Agaricomycetes</taxon>
        <taxon>Agaricomycetidae</taxon>
        <taxon>Boletales</taxon>
        <taxon>Sclerodermatineae</taxon>
        <taxon>Pisolithaceae</taxon>
        <taxon>Pisolithus</taxon>
    </lineage>
</organism>
<gene>
    <name evidence="1" type="ORF">PISMIDRAFT_15888</name>
</gene>
<keyword evidence="2" id="KW-1185">Reference proteome</keyword>
<evidence type="ECO:0000313" key="1">
    <source>
        <dbReference type="EMBL" id="KIK16357.1"/>
    </source>
</evidence>
<protein>
    <submittedName>
        <fullName evidence="1">Uncharacterized protein</fullName>
    </submittedName>
</protein>
<evidence type="ECO:0000313" key="2">
    <source>
        <dbReference type="Proteomes" id="UP000054018"/>
    </source>
</evidence>
<reference evidence="2" key="2">
    <citation type="submission" date="2015-01" db="EMBL/GenBank/DDBJ databases">
        <title>Evolutionary Origins and Diversification of the Mycorrhizal Mutualists.</title>
        <authorList>
            <consortium name="DOE Joint Genome Institute"/>
            <consortium name="Mycorrhizal Genomics Consortium"/>
            <person name="Kohler A."/>
            <person name="Kuo A."/>
            <person name="Nagy L.G."/>
            <person name="Floudas D."/>
            <person name="Copeland A."/>
            <person name="Barry K.W."/>
            <person name="Cichocki N."/>
            <person name="Veneault-Fourrey C."/>
            <person name="LaButti K."/>
            <person name="Lindquist E.A."/>
            <person name="Lipzen A."/>
            <person name="Lundell T."/>
            <person name="Morin E."/>
            <person name="Murat C."/>
            <person name="Riley R."/>
            <person name="Ohm R."/>
            <person name="Sun H."/>
            <person name="Tunlid A."/>
            <person name="Henrissat B."/>
            <person name="Grigoriev I.V."/>
            <person name="Hibbett D.S."/>
            <person name="Martin F."/>
        </authorList>
    </citation>
    <scope>NUCLEOTIDE SEQUENCE [LARGE SCALE GENOMIC DNA]</scope>
    <source>
        <strain evidence="2">441</strain>
    </source>
</reference>
<dbReference type="AlphaFoldDB" id="A0A0C9Z1V5"/>
<dbReference type="EMBL" id="KN833860">
    <property type="protein sequence ID" value="KIK16357.1"/>
    <property type="molecule type" value="Genomic_DNA"/>
</dbReference>